<keyword evidence="8 15" id="KW-0479">Metal-binding</keyword>
<sequence>MSKVIVPRHRRVPLESYFGMTSLSITEIQKSNLSVYQQSFLLPITRFKAILIQRPDRMQFTAFGLLALASLAIAQDSSIPACAQPCIADAVKSSTTCGASDTVCQCQADNVSKIQTAATSCVIDKCGLTVALTVQSAATAACAALPASSSTTPTSASSVASSSAVEPSSSAVVPSSSAVAPSSSAVESSVVSSPVSSPVSTPASTPVSSHASTPVSSVVITSGVASPTGSAGSNTTKPTASATSTVPYTGSGNQVKAGLGSALVVGKEGCNDEMEMEISLMRMTARSLELIIDPCYCNGLPIN</sequence>
<dbReference type="GO" id="GO:0098552">
    <property type="term" value="C:side of membrane"/>
    <property type="evidence" value="ECO:0007669"/>
    <property type="project" value="UniProtKB-KW"/>
</dbReference>
<dbReference type="SMART" id="SM00747">
    <property type="entry name" value="CFEM"/>
    <property type="match status" value="1"/>
</dbReference>
<keyword evidence="4" id="KW-1003">Cell membrane</keyword>
<dbReference type="AlphaFoldDB" id="A0A5N6K3V3"/>
<keyword evidence="9" id="KW-0732">Signal</keyword>
<evidence type="ECO:0000256" key="7">
    <source>
        <dbReference type="ARBA" id="ARBA00022622"/>
    </source>
</evidence>
<evidence type="ECO:0000256" key="9">
    <source>
        <dbReference type="ARBA" id="ARBA00022729"/>
    </source>
</evidence>
<proteinExistence type="inferred from homology"/>
<keyword evidence="5" id="KW-0964">Secreted</keyword>
<dbReference type="Pfam" id="PF05730">
    <property type="entry name" value="CFEM"/>
    <property type="match status" value="1"/>
</dbReference>
<accession>A0A5N6K3V3</accession>
<feature type="disulfide bond" evidence="15">
    <location>
        <begin position="97"/>
        <end position="104"/>
    </location>
</feature>
<feature type="binding site" description="axial binding residue" evidence="15">
    <location>
        <position position="101"/>
    </location>
    <ligand>
        <name>heme</name>
        <dbReference type="ChEBI" id="CHEBI:30413"/>
    </ligand>
    <ligandPart>
        <name>Fe</name>
        <dbReference type="ChEBI" id="CHEBI:18248"/>
    </ligandPart>
</feature>
<evidence type="ECO:0000256" key="5">
    <source>
        <dbReference type="ARBA" id="ARBA00022525"/>
    </source>
</evidence>
<evidence type="ECO:0000256" key="12">
    <source>
        <dbReference type="ARBA" id="ARBA00023157"/>
    </source>
</evidence>
<evidence type="ECO:0000313" key="19">
    <source>
        <dbReference type="Proteomes" id="UP000326757"/>
    </source>
</evidence>
<name>A0A5N6K3V3_MONLA</name>
<comment type="caution">
    <text evidence="18">The sequence shown here is derived from an EMBL/GenBank/DDBJ whole genome shotgun (WGS) entry which is preliminary data.</text>
</comment>
<dbReference type="InterPro" id="IPR051735">
    <property type="entry name" value="CFEM_domain"/>
</dbReference>
<dbReference type="PANTHER" id="PTHR37928">
    <property type="entry name" value="CFEM DOMAIN PROTEIN (AFU_ORTHOLOGUE AFUA_6G14090)"/>
    <property type="match status" value="1"/>
</dbReference>
<keyword evidence="10 15" id="KW-0408">Iron</keyword>
<dbReference type="GO" id="GO:0005886">
    <property type="term" value="C:plasma membrane"/>
    <property type="evidence" value="ECO:0007669"/>
    <property type="project" value="UniProtKB-SubCell"/>
</dbReference>
<evidence type="ECO:0000313" key="18">
    <source>
        <dbReference type="EMBL" id="KAB8297001.1"/>
    </source>
</evidence>
<feature type="region of interest" description="Disordered" evidence="16">
    <location>
        <begin position="191"/>
        <end position="212"/>
    </location>
</feature>
<dbReference type="OrthoDB" id="3767534at2759"/>
<evidence type="ECO:0000256" key="4">
    <source>
        <dbReference type="ARBA" id="ARBA00022475"/>
    </source>
</evidence>
<keyword evidence="6 15" id="KW-0349">Heme</keyword>
<evidence type="ECO:0000256" key="3">
    <source>
        <dbReference type="ARBA" id="ARBA00010031"/>
    </source>
</evidence>
<evidence type="ECO:0000256" key="11">
    <source>
        <dbReference type="ARBA" id="ARBA00023136"/>
    </source>
</evidence>
<dbReference type="Proteomes" id="UP000326757">
    <property type="component" value="Unassembled WGS sequence"/>
</dbReference>
<evidence type="ECO:0000256" key="6">
    <source>
        <dbReference type="ARBA" id="ARBA00022617"/>
    </source>
</evidence>
<comment type="caution">
    <text evidence="15">Lacks conserved residue(s) required for the propagation of feature annotation.</text>
</comment>
<keyword evidence="14" id="KW-0449">Lipoprotein</keyword>
<protein>
    <recommendedName>
        <fullName evidence="17">CFEM domain-containing protein</fullName>
    </recommendedName>
</protein>
<evidence type="ECO:0000256" key="15">
    <source>
        <dbReference type="PROSITE-ProRule" id="PRU01356"/>
    </source>
</evidence>
<dbReference type="GO" id="GO:0046872">
    <property type="term" value="F:metal ion binding"/>
    <property type="evidence" value="ECO:0007669"/>
    <property type="project" value="UniProtKB-UniRule"/>
</dbReference>
<dbReference type="PROSITE" id="PS52012">
    <property type="entry name" value="CFEM"/>
    <property type="match status" value="1"/>
</dbReference>
<comment type="similarity">
    <text evidence="3">Belongs to the RBT5 family.</text>
</comment>
<dbReference type="PANTHER" id="PTHR37928:SF2">
    <property type="entry name" value="GPI ANCHORED CFEM DOMAIN PROTEIN (AFU_ORTHOLOGUE AFUA_6G10580)"/>
    <property type="match status" value="1"/>
</dbReference>
<evidence type="ECO:0000259" key="17">
    <source>
        <dbReference type="PROSITE" id="PS52012"/>
    </source>
</evidence>
<evidence type="ECO:0000256" key="10">
    <source>
        <dbReference type="ARBA" id="ARBA00023004"/>
    </source>
</evidence>
<organism evidence="18 19">
    <name type="scientific">Monilinia laxa</name>
    <name type="common">Brown rot fungus</name>
    <name type="synonym">Sclerotinia laxa</name>
    <dbReference type="NCBI Taxonomy" id="61186"/>
    <lineage>
        <taxon>Eukaryota</taxon>
        <taxon>Fungi</taxon>
        <taxon>Dikarya</taxon>
        <taxon>Ascomycota</taxon>
        <taxon>Pezizomycotina</taxon>
        <taxon>Leotiomycetes</taxon>
        <taxon>Helotiales</taxon>
        <taxon>Sclerotiniaceae</taxon>
        <taxon>Monilinia</taxon>
    </lineage>
</organism>
<feature type="domain" description="CFEM" evidence="17">
    <location>
        <begin position="55"/>
        <end position="169"/>
    </location>
</feature>
<evidence type="ECO:0000256" key="2">
    <source>
        <dbReference type="ARBA" id="ARBA00004613"/>
    </source>
</evidence>
<keyword evidence="19" id="KW-1185">Reference proteome</keyword>
<evidence type="ECO:0000256" key="14">
    <source>
        <dbReference type="ARBA" id="ARBA00023288"/>
    </source>
</evidence>
<keyword evidence="12 15" id="KW-1015">Disulfide bond</keyword>
<evidence type="ECO:0000256" key="1">
    <source>
        <dbReference type="ARBA" id="ARBA00004609"/>
    </source>
</evidence>
<dbReference type="GO" id="GO:0005576">
    <property type="term" value="C:extracellular region"/>
    <property type="evidence" value="ECO:0007669"/>
    <property type="project" value="UniProtKB-SubCell"/>
</dbReference>
<evidence type="ECO:0000256" key="13">
    <source>
        <dbReference type="ARBA" id="ARBA00023180"/>
    </source>
</evidence>
<evidence type="ECO:0000256" key="16">
    <source>
        <dbReference type="SAM" id="MobiDB-lite"/>
    </source>
</evidence>
<dbReference type="InterPro" id="IPR008427">
    <property type="entry name" value="Extracellular_membr_CFEM_dom"/>
</dbReference>
<keyword evidence="11" id="KW-0472">Membrane</keyword>
<gene>
    <name evidence="18" type="ORF">EYC80_002402</name>
</gene>
<comment type="subcellular location">
    <subcellularLocation>
        <location evidence="1">Cell membrane</location>
        <topology evidence="1">Lipid-anchor</topology>
        <topology evidence="1">GPI-anchor</topology>
    </subcellularLocation>
    <subcellularLocation>
        <location evidence="2">Secreted</location>
    </subcellularLocation>
</comment>
<reference evidence="18 19" key="1">
    <citation type="submission" date="2019-06" db="EMBL/GenBank/DDBJ databases">
        <title>Genome Sequence of the Brown Rot Fungal Pathogen Monilinia laxa.</title>
        <authorList>
            <person name="De Miccolis Angelini R.M."/>
            <person name="Landi L."/>
            <person name="Abate D."/>
            <person name="Pollastro S."/>
            <person name="Romanazzi G."/>
            <person name="Faretra F."/>
        </authorList>
    </citation>
    <scope>NUCLEOTIDE SEQUENCE [LARGE SCALE GENOMIC DNA]</scope>
    <source>
        <strain evidence="18 19">Mlax316</strain>
    </source>
</reference>
<feature type="region of interest" description="Disordered" evidence="16">
    <location>
        <begin position="224"/>
        <end position="251"/>
    </location>
</feature>
<keyword evidence="13" id="KW-0325">Glycoprotein</keyword>
<keyword evidence="7" id="KW-0336">GPI-anchor</keyword>
<dbReference type="EMBL" id="VIGI01000008">
    <property type="protein sequence ID" value="KAB8297001.1"/>
    <property type="molecule type" value="Genomic_DNA"/>
</dbReference>
<evidence type="ECO:0000256" key="8">
    <source>
        <dbReference type="ARBA" id="ARBA00022723"/>
    </source>
</evidence>